<sequence length="483" mass="53062">MVTTRRQSKSTEPPALPPVAPPKRKRSNDAAPSAAQPPIQPSSKRRKKVKSTAKVKTDPVPTESAPATRAAKRAAKRPGRPPKSMREAERQACKQVQVQEEDDTEPKTNGNGVIGSRQPPQVDLTDDIDSSEDEAARRPQPAASQDTEDEDADSRYALGPRRKGKTKKPAAPTARRTAELKFEEDGLEEVDKAEAVVADVGNRAPTQDQRCGPPPGTPVNQVNPGKSDKDQGHQVIGKERDKAHPKKIAPPAGVSFRFVMFTVTEAIAALSLYKEGTISVPAQVDPQSHQPYEPLQIGEYLSYPVKGTYHLGALGRYGIDTTPPPPFSLTVPLSEDSSIQTAQDTSAKPSRHGVGFDTALPTRLKPSSKARRNNNYCFTSGRYHGRRMDSVPMEYLRTLFNGLEYQNGPKLQQAFADLYPKGLDESKEERYRIQDGKLWGKRLDEAPPSYCWGLLRKKQENDGAGLVGVIRRGRGKLERALEV</sequence>
<proteinExistence type="predicted"/>
<name>A0ACB6S0W9_9PLEO</name>
<dbReference type="EMBL" id="MU006717">
    <property type="protein sequence ID" value="KAF2627310.1"/>
    <property type="molecule type" value="Genomic_DNA"/>
</dbReference>
<evidence type="ECO:0000313" key="1">
    <source>
        <dbReference type="EMBL" id="KAF2627310.1"/>
    </source>
</evidence>
<reference evidence="1" key="1">
    <citation type="journal article" date="2020" name="Stud. Mycol.">
        <title>101 Dothideomycetes genomes: a test case for predicting lifestyles and emergence of pathogens.</title>
        <authorList>
            <person name="Haridas S."/>
            <person name="Albert R."/>
            <person name="Binder M."/>
            <person name="Bloem J."/>
            <person name="Labutti K."/>
            <person name="Salamov A."/>
            <person name="Andreopoulos B."/>
            <person name="Baker S."/>
            <person name="Barry K."/>
            <person name="Bills G."/>
            <person name="Bluhm B."/>
            <person name="Cannon C."/>
            <person name="Castanera R."/>
            <person name="Culley D."/>
            <person name="Daum C."/>
            <person name="Ezra D."/>
            <person name="Gonzalez J."/>
            <person name="Henrissat B."/>
            <person name="Kuo A."/>
            <person name="Liang C."/>
            <person name="Lipzen A."/>
            <person name="Lutzoni F."/>
            <person name="Magnuson J."/>
            <person name="Mondo S."/>
            <person name="Nolan M."/>
            <person name="Ohm R."/>
            <person name="Pangilinan J."/>
            <person name="Park H.-J."/>
            <person name="Ramirez L."/>
            <person name="Alfaro M."/>
            <person name="Sun H."/>
            <person name="Tritt A."/>
            <person name="Yoshinaga Y."/>
            <person name="Zwiers L.-H."/>
            <person name="Turgeon B."/>
            <person name="Goodwin S."/>
            <person name="Spatafora J."/>
            <person name="Crous P."/>
            <person name="Grigoriev I."/>
        </authorList>
    </citation>
    <scope>NUCLEOTIDE SEQUENCE</scope>
    <source>
        <strain evidence="1">CBS 525.71</strain>
    </source>
</reference>
<accession>A0ACB6S0W9</accession>
<evidence type="ECO:0000313" key="2">
    <source>
        <dbReference type="Proteomes" id="UP000799754"/>
    </source>
</evidence>
<organism evidence="1 2">
    <name type="scientific">Macroventuria anomochaeta</name>
    <dbReference type="NCBI Taxonomy" id="301207"/>
    <lineage>
        <taxon>Eukaryota</taxon>
        <taxon>Fungi</taxon>
        <taxon>Dikarya</taxon>
        <taxon>Ascomycota</taxon>
        <taxon>Pezizomycotina</taxon>
        <taxon>Dothideomycetes</taxon>
        <taxon>Pleosporomycetidae</taxon>
        <taxon>Pleosporales</taxon>
        <taxon>Pleosporineae</taxon>
        <taxon>Didymellaceae</taxon>
        <taxon>Macroventuria</taxon>
    </lineage>
</organism>
<keyword evidence="2" id="KW-1185">Reference proteome</keyword>
<gene>
    <name evidence="1" type="ORF">BU25DRAFT_458659</name>
</gene>
<protein>
    <submittedName>
        <fullName evidence="1">Uncharacterized protein</fullName>
    </submittedName>
</protein>
<dbReference type="Proteomes" id="UP000799754">
    <property type="component" value="Unassembled WGS sequence"/>
</dbReference>
<comment type="caution">
    <text evidence="1">The sequence shown here is derived from an EMBL/GenBank/DDBJ whole genome shotgun (WGS) entry which is preliminary data.</text>
</comment>